<organism evidence="1 2">
    <name type="scientific">Rickettsia rhipicephali str. Ect</name>
    <dbReference type="NCBI Taxonomy" id="1359199"/>
    <lineage>
        <taxon>Bacteria</taxon>
        <taxon>Pseudomonadati</taxon>
        <taxon>Pseudomonadota</taxon>
        <taxon>Alphaproteobacteria</taxon>
        <taxon>Rickettsiales</taxon>
        <taxon>Rickettsiaceae</taxon>
        <taxon>Rickettsieae</taxon>
        <taxon>Rickettsia</taxon>
        <taxon>spotted fever group</taxon>
    </lineage>
</organism>
<reference evidence="1 2" key="1">
    <citation type="submission" date="2015-01" db="EMBL/GenBank/DDBJ databases">
        <title>Genome Sequencing of Rickettsiales.</title>
        <authorList>
            <person name="Daugherty S.C."/>
            <person name="Su Q."/>
            <person name="Abolude K."/>
            <person name="Beier-Sexton M."/>
            <person name="Carlyon J.A."/>
            <person name="Carter R."/>
            <person name="Day N.P."/>
            <person name="Dumler S.J."/>
            <person name="Dyachenko V."/>
            <person name="Godinez A."/>
            <person name="Kurtti T.J."/>
            <person name="Lichay M."/>
            <person name="Mullins K.E."/>
            <person name="Ott S."/>
            <person name="Pappas-Brown V."/>
            <person name="Paris D.H."/>
            <person name="Patel P."/>
            <person name="Richards A.L."/>
            <person name="Sadzewicz L."/>
            <person name="Sears K."/>
            <person name="Seidman D."/>
            <person name="Sengamalay N."/>
            <person name="Stenos J."/>
            <person name="Tallon L.J."/>
            <person name="Vincent G."/>
            <person name="Fraser C.M."/>
            <person name="Munderloh U."/>
            <person name="Dunning-Hotopp J.C."/>
        </authorList>
    </citation>
    <scope>NUCLEOTIDE SEQUENCE [LARGE SCALE GENOMIC DNA]</scope>
    <source>
        <strain evidence="1 2">Ect</strain>
    </source>
</reference>
<dbReference type="EMBL" id="LAOC01000001">
    <property type="protein sequence ID" value="KJV79355.1"/>
    <property type="molecule type" value="Genomic_DNA"/>
</dbReference>
<evidence type="ECO:0000313" key="1">
    <source>
        <dbReference type="EMBL" id="KJV79355.1"/>
    </source>
</evidence>
<comment type="caution">
    <text evidence="1">The sequence shown here is derived from an EMBL/GenBank/DDBJ whole genome shotgun (WGS) entry which is preliminary data.</text>
</comment>
<dbReference type="Proteomes" id="UP000033591">
    <property type="component" value="Unassembled WGS sequence"/>
</dbReference>
<evidence type="ECO:0000313" key="2">
    <source>
        <dbReference type="Proteomes" id="UP000033591"/>
    </source>
</evidence>
<proteinExistence type="predicted"/>
<sequence>MSKTISLNLPIFIFFSSRHCEERRALLHGSKNPLDVIPAKAGMT</sequence>
<gene>
    <name evidence="1" type="ORF">RMAECT_1350</name>
</gene>
<name>A0A0F3PG63_RICRH</name>
<accession>A0A0F3PG63</accession>
<protein>
    <submittedName>
        <fullName evidence="1">Uncharacterized protein</fullName>
    </submittedName>
</protein>
<dbReference type="AlphaFoldDB" id="A0A0F3PG63"/>